<dbReference type="InterPro" id="IPR020472">
    <property type="entry name" value="WD40_PAC1"/>
</dbReference>
<dbReference type="SUPFAM" id="SSF50978">
    <property type="entry name" value="WD40 repeat-like"/>
    <property type="match status" value="1"/>
</dbReference>
<reference evidence="4" key="1">
    <citation type="submission" date="2021-03" db="EMBL/GenBank/DDBJ databases">
        <title>Evolutionary innovations through gain and loss of genes in the ectomycorrhizal Boletales.</title>
        <authorList>
            <person name="Wu G."/>
            <person name="Miyauchi S."/>
            <person name="Morin E."/>
            <person name="Yang Z.-L."/>
            <person name="Xu J."/>
            <person name="Martin F.M."/>
        </authorList>
    </citation>
    <scope>NUCLEOTIDE SEQUENCE</scope>
    <source>
        <strain evidence="4">BR01</strain>
    </source>
</reference>
<dbReference type="InterPro" id="IPR036322">
    <property type="entry name" value="WD40_repeat_dom_sf"/>
</dbReference>
<feature type="repeat" description="WD" evidence="3">
    <location>
        <begin position="235"/>
        <end position="276"/>
    </location>
</feature>
<dbReference type="Pfam" id="PF00400">
    <property type="entry name" value="WD40"/>
    <property type="match status" value="3"/>
</dbReference>
<proteinExistence type="predicted"/>
<dbReference type="SMART" id="SM00320">
    <property type="entry name" value="WD40"/>
    <property type="match status" value="4"/>
</dbReference>
<keyword evidence="5" id="KW-1185">Reference proteome</keyword>
<dbReference type="OrthoDB" id="10262475at2759"/>
<dbReference type="InterPro" id="IPR015943">
    <property type="entry name" value="WD40/YVTN_repeat-like_dom_sf"/>
</dbReference>
<evidence type="ECO:0000256" key="1">
    <source>
        <dbReference type="ARBA" id="ARBA00022574"/>
    </source>
</evidence>
<evidence type="ECO:0000313" key="5">
    <source>
        <dbReference type="Proteomes" id="UP000683000"/>
    </source>
</evidence>
<dbReference type="AlphaFoldDB" id="A0A8I2YBY2"/>
<evidence type="ECO:0000313" key="4">
    <source>
        <dbReference type="EMBL" id="KAG6369045.1"/>
    </source>
</evidence>
<dbReference type="InterPro" id="IPR001680">
    <property type="entry name" value="WD40_rpt"/>
</dbReference>
<accession>A0A8I2YBY2</accession>
<keyword evidence="1 3" id="KW-0853">WD repeat</keyword>
<dbReference type="Proteomes" id="UP000683000">
    <property type="component" value="Unassembled WGS sequence"/>
</dbReference>
<feature type="repeat" description="WD" evidence="3">
    <location>
        <begin position="96"/>
        <end position="128"/>
    </location>
</feature>
<dbReference type="PROSITE" id="PS50082">
    <property type="entry name" value="WD_REPEATS_2"/>
    <property type="match status" value="2"/>
</dbReference>
<evidence type="ECO:0000256" key="2">
    <source>
        <dbReference type="ARBA" id="ARBA00022737"/>
    </source>
</evidence>
<dbReference type="Gene3D" id="2.130.10.10">
    <property type="entry name" value="YVTN repeat-like/Quinoprotein amine dehydrogenase"/>
    <property type="match status" value="1"/>
</dbReference>
<protein>
    <submittedName>
        <fullName evidence="4">WD40 repeat-like protein</fullName>
    </submittedName>
</protein>
<sequence length="400" mass="44352">MSKQPYSKDHFELSSPPFDSVSQVRFSPTNPDQLLVSSWDTTVRFYDITANEQKAKFDHRAAVLACTFGDGTHAYSGGLDMGVREIDLTTEKVTFLGQHENAVSAVNYVREQNVLITGSWDQSLRFWDPRAETPGVSSHTLPERVYHMDVVNHTLVVAMASRLFHIYDVRKMSEPAQTRESSLKFMTRSLACMADGQGYAIGSVEGRIGVEYFDPSQEAQDKKYAFKCHRQAIDDVDHVWPVNALAFHPVYNTFASAGSDGTVSIWDHKVKKRLRQYPKYATAIPSIAFNADGTRLAVGVSYTWDDGEEGAKTAERPAIWIRKTGEEVKALRGVAFLLTWAASDGSTQREATMHLASYRPIDGLVYGHEASVLANAPHCDSGLRDTAVSRRTSCLVGGAE</sequence>
<keyword evidence="2" id="KW-0677">Repeat</keyword>
<name>A0A8I2YBY2_9AGAM</name>
<dbReference type="EMBL" id="JAGFBS010000113">
    <property type="protein sequence ID" value="KAG6369045.1"/>
    <property type="molecule type" value="Genomic_DNA"/>
</dbReference>
<dbReference type="PANTHER" id="PTHR10971">
    <property type="entry name" value="MRNA EXPORT FACTOR AND BUB3"/>
    <property type="match status" value="1"/>
</dbReference>
<dbReference type="PRINTS" id="PR00320">
    <property type="entry name" value="GPROTEINBRPT"/>
</dbReference>
<organism evidence="4 5">
    <name type="scientific">Boletus reticuloceps</name>
    <dbReference type="NCBI Taxonomy" id="495285"/>
    <lineage>
        <taxon>Eukaryota</taxon>
        <taxon>Fungi</taxon>
        <taxon>Dikarya</taxon>
        <taxon>Basidiomycota</taxon>
        <taxon>Agaricomycotina</taxon>
        <taxon>Agaricomycetes</taxon>
        <taxon>Agaricomycetidae</taxon>
        <taxon>Boletales</taxon>
        <taxon>Boletineae</taxon>
        <taxon>Boletaceae</taxon>
        <taxon>Boletoideae</taxon>
        <taxon>Boletus</taxon>
    </lineage>
</organism>
<comment type="caution">
    <text evidence="4">The sequence shown here is derived from an EMBL/GenBank/DDBJ whole genome shotgun (WGS) entry which is preliminary data.</text>
</comment>
<gene>
    <name evidence="4" type="ORF">JVT61DRAFT_1912</name>
</gene>
<dbReference type="PROSITE" id="PS50294">
    <property type="entry name" value="WD_REPEATS_REGION"/>
    <property type="match status" value="2"/>
</dbReference>
<evidence type="ECO:0000256" key="3">
    <source>
        <dbReference type="PROSITE-ProRule" id="PRU00221"/>
    </source>
</evidence>